<comment type="caution">
    <text evidence="2">The sequence shown here is derived from an EMBL/GenBank/DDBJ whole genome shotgun (WGS) entry which is preliminary data.</text>
</comment>
<sequence length="201" mass="22127">MMPELELVESLLVTDVGAFSALVGVATLGAFGLRKQLSDDVIVRPLFILHPASGLPTCNWYAVRQVFILRGLEYDLPYVSKKEIFRKIRKNALFRLKVNHIIIIEWKNGLRHNRCLSAVRVAAVGIEALTVIVEAPIESAAHSSLEELVLEYPLAARKEGVAIESSVNESAAGRAPSKETAFYRLDRFPAYSGNPLPSSLA</sequence>
<keyword evidence="2" id="KW-0496">Mitochondrion</keyword>
<proteinExistence type="predicted"/>
<evidence type="ECO:0000256" key="1">
    <source>
        <dbReference type="SAM" id="Phobius"/>
    </source>
</evidence>
<feature type="transmembrane region" description="Helical" evidence="1">
    <location>
        <begin position="12"/>
        <end position="33"/>
    </location>
</feature>
<keyword evidence="1" id="KW-1133">Transmembrane helix</keyword>
<dbReference type="Proteomes" id="UP001054821">
    <property type="component" value="Mitochondrion MT"/>
</dbReference>
<protein>
    <submittedName>
        <fullName evidence="2">Uncharacterized protein</fullName>
    </submittedName>
</protein>
<gene>
    <name evidence="2" type="ORF">L3X38_000178</name>
</gene>
<keyword evidence="1" id="KW-0812">Transmembrane</keyword>
<evidence type="ECO:0000313" key="3">
    <source>
        <dbReference type="Proteomes" id="UP001054821"/>
    </source>
</evidence>
<keyword evidence="1" id="KW-0472">Membrane</keyword>
<evidence type="ECO:0000313" key="2">
    <source>
        <dbReference type="EMBL" id="KAI5311452.1"/>
    </source>
</evidence>
<dbReference type="EMBL" id="JAJFAZ020000010">
    <property type="protein sequence ID" value="KAI5311452.1"/>
    <property type="molecule type" value="Genomic_DNA"/>
</dbReference>
<name>A0AAD4YHI5_PRUDU</name>
<geneLocation type="mitochondrion" evidence="2"/>
<reference evidence="2 3" key="1">
    <citation type="journal article" date="2022" name="G3 (Bethesda)">
        <title>Whole-genome sequence and methylome profiling of the almond [Prunus dulcis (Mill.) D.A. Webb] cultivar 'Nonpareil'.</title>
        <authorList>
            <person name="D'Amico-Willman K.M."/>
            <person name="Ouma W.Z."/>
            <person name="Meulia T."/>
            <person name="Sideli G.M."/>
            <person name="Gradziel T.M."/>
            <person name="Fresnedo-Ramirez J."/>
        </authorList>
    </citation>
    <scope>NUCLEOTIDE SEQUENCE [LARGE SCALE GENOMIC DNA]</scope>
    <source>
        <strain evidence="2">Clone GOH B32 T37-40</strain>
    </source>
</reference>
<organism evidence="2 3">
    <name type="scientific">Prunus dulcis</name>
    <name type="common">Almond</name>
    <name type="synonym">Amygdalus dulcis</name>
    <dbReference type="NCBI Taxonomy" id="3755"/>
    <lineage>
        <taxon>Eukaryota</taxon>
        <taxon>Viridiplantae</taxon>
        <taxon>Streptophyta</taxon>
        <taxon>Embryophyta</taxon>
        <taxon>Tracheophyta</taxon>
        <taxon>Spermatophyta</taxon>
        <taxon>Magnoliopsida</taxon>
        <taxon>eudicotyledons</taxon>
        <taxon>Gunneridae</taxon>
        <taxon>Pentapetalae</taxon>
        <taxon>rosids</taxon>
        <taxon>fabids</taxon>
        <taxon>Rosales</taxon>
        <taxon>Rosaceae</taxon>
        <taxon>Amygdaloideae</taxon>
        <taxon>Amygdaleae</taxon>
        <taxon>Prunus</taxon>
    </lineage>
</organism>
<keyword evidence="3" id="KW-1185">Reference proteome</keyword>
<dbReference type="AlphaFoldDB" id="A0AAD4YHI5"/>
<accession>A0AAD4YHI5</accession>